<dbReference type="AlphaFoldDB" id="A0A556R7E4"/>
<keyword evidence="1" id="KW-0472">Membrane</keyword>
<dbReference type="EMBL" id="VMHJ01000005">
    <property type="protein sequence ID" value="TSJ84817.1"/>
    <property type="molecule type" value="Genomic_DNA"/>
</dbReference>
<gene>
    <name evidence="2" type="ORF">FPK29_08470</name>
</gene>
<keyword evidence="1" id="KW-1133">Transmembrane helix</keyword>
<proteinExistence type="predicted"/>
<organism evidence="2 3">
    <name type="scientific">Bifidobacterium asteroides</name>
    <dbReference type="NCBI Taxonomy" id="1684"/>
    <lineage>
        <taxon>Bacteria</taxon>
        <taxon>Bacillati</taxon>
        <taxon>Actinomycetota</taxon>
        <taxon>Actinomycetes</taxon>
        <taxon>Bifidobacteriales</taxon>
        <taxon>Bifidobacteriaceae</taxon>
        <taxon>Bifidobacterium</taxon>
    </lineage>
</organism>
<keyword evidence="1" id="KW-0812">Transmembrane</keyword>
<comment type="caution">
    <text evidence="2">The sequence shown here is derived from an EMBL/GenBank/DDBJ whole genome shotgun (WGS) entry which is preliminary data.</text>
</comment>
<reference evidence="2 3" key="1">
    <citation type="submission" date="2019-07" db="EMBL/GenBank/DDBJ databases">
        <title>Bifidobacterium asteroides genomes.</title>
        <authorList>
            <person name="Zheng H."/>
        </authorList>
    </citation>
    <scope>NUCLEOTIDE SEQUENCE [LARGE SCALE GENOMIC DNA]</scope>
    <source>
        <strain evidence="2 3">W8111</strain>
    </source>
</reference>
<evidence type="ECO:0000256" key="1">
    <source>
        <dbReference type="SAM" id="Phobius"/>
    </source>
</evidence>
<accession>A0A556R7E4</accession>
<feature type="transmembrane region" description="Helical" evidence="1">
    <location>
        <begin position="37"/>
        <end position="55"/>
    </location>
</feature>
<protein>
    <submittedName>
        <fullName evidence="2">Uncharacterized protein</fullName>
    </submittedName>
</protein>
<dbReference type="Proteomes" id="UP000317536">
    <property type="component" value="Unassembled WGS sequence"/>
</dbReference>
<evidence type="ECO:0000313" key="3">
    <source>
        <dbReference type="Proteomes" id="UP000317536"/>
    </source>
</evidence>
<sequence length="185" mass="20706">MRQKKWTIPALIAGSVLFCVIPYLYQWVTGNNSDWQAWWAFGTFLIALMAAIIAYKEYNAHISATEPLIIVRIAKMKGSTLDTVFLTNVGGSIALDIKFSLSPGISLKSYAGVEYLARNLPKLKPDEETIIIDAQYLTAVQLLVGSNRSRQILHVEWKDALGRQYVNDNQKLDFGIYSSASVTEE</sequence>
<name>A0A556R7E4_9BIFI</name>
<evidence type="ECO:0000313" key="2">
    <source>
        <dbReference type="EMBL" id="TSJ84817.1"/>
    </source>
</evidence>
<feature type="transmembrane region" description="Helical" evidence="1">
    <location>
        <begin position="7"/>
        <end position="25"/>
    </location>
</feature>